<dbReference type="HAMAP" id="MF_01987">
    <property type="entry name" value="Ribokinase"/>
    <property type="match status" value="1"/>
</dbReference>
<evidence type="ECO:0000259" key="9">
    <source>
        <dbReference type="Pfam" id="PF00294"/>
    </source>
</evidence>
<dbReference type="Pfam" id="PF00294">
    <property type="entry name" value="PfkB"/>
    <property type="match status" value="1"/>
</dbReference>
<feature type="domain" description="Carbohydrate kinase PfkB" evidence="9">
    <location>
        <begin position="15"/>
        <end position="307"/>
    </location>
</feature>
<dbReference type="SUPFAM" id="SSF53613">
    <property type="entry name" value="Ribokinase-like"/>
    <property type="match status" value="1"/>
</dbReference>
<keyword evidence="3" id="KW-0547">Nucleotide-binding</keyword>
<dbReference type="CDD" id="cd01174">
    <property type="entry name" value="ribokinase"/>
    <property type="match status" value="1"/>
</dbReference>
<dbReference type="PANTHER" id="PTHR10584:SF166">
    <property type="entry name" value="RIBOKINASE"/>
    <property type="match status" value="1"/>
</dbReference>
<keyword evidence="4" id="KW-0418">Kinase</keyword>
<name>A0A6J6JEP1_9ZZZZ</name>
<evidence type="ECO:0000256" key="4">
    <source>
        <dbReference type="ARBA" id="ARBA00022777"/>
    </source>
</evidence>
<reference evidence="10" key="1">
    <citation type="submission" date="2020-05" db="EMBL/GenBank/DDBJ databases">
        <authorList>
            <person name="Chiriac C."/>
            <person name="Salcher M."/>
            <person name="Ghai R."/>
            <person name="Kavagutti S V."/>
        </authorList>
    </citation>
    <scope>NUCLEOTIDE SEQUENCE</scope>
</reference>
<dbReference type="InterPro" id="IPR029056">
    <property type="entry name" value="Ribokinase-like"/>
</dbReference>
<keyword evidence="7" id="KW-0630">Potassium</keyword>
<gene>
    <name evidence="10" type="ORF">UFOPK2032_00917</name>
</gene>
<dbReference type="InterPro" id="IPR011877">
    <property type="entry name" value="Ribokinase"/>
</dbReference>
<keyword evidence="6" id="KW-0460">Magnesium</keyword>
<dbReference type="GO" id="GO:0046872">
    <property type="term" value="F:metal ion binding"/>
    <property type="evidence" value="ECO:0007669"/>
    <property type="project" value="UniProtKB-KW"/>
</dbReference>
<evidence type="ECO:0000256" key="8">
    <source>
        <dbReference type="ARBA" id="ARBA00023277"/>
    </source>
</evidence>
<dbReference type="GO" id="GO:0005524">
    <property type="term" value="F:ATP binding"/>
    <property type="evidence" value="ECO:0007669"/>
    <property type="project" value="UniProtKB-KW"/>
</dbReference>
<dbReference type="InterPro" id="IPR002139">
    <property type="entry name" value="Ribo/fructo_kinase"/>
</dbReference>
<dbReference type="GO" id="GO:0006014">
    <property type="term" value="P:D-ribose metabolic process"/>
    <property type="evidence" value="ECO:0007669"/>
    <property type="project" value="InterPro"/>
</dbReference>
<keyword evidence="8" id="KW-0119">Carbohydrate metabolism</keyword>
<dbReference type="NCBIfam" id="TIGR02152">
    <property type="entry name" value="D_ribokin_bact"/>
    <property type="match status" value="1"/>
</dbReference>
<evidence type="ECO:0000313" key="10">
    <source>
        <dbReference type="EMBL" id="CAB4635557.1"/>
    </source>
</evidence>
<dbReference type="Gene3D" id="3.40.1190.20">
    <property type="match status" value="1"/>
</dbReference>
<dbReference type="AlphaFoldDB" id="A0A6J6JEP1"/>
<evidence type="ECO:0000256" key="6">
    <source>
        <dbReference type="ARBA" id="ARBA00022842"/>
    </source>
</evidence>
<organism evidence="10">
    <name type="scientific">freshwater metagenome</name>
    <dbReference type="NCBI Taxonomy" id="449393"/>
    <lineage>
        <taxon>unclassified sequences</taxon>
        <taxon>metagenomes</taxon>
        <taxon>ecological metagenomes</taxon>
    </lineage>
</organism>
<dbReference type="EMBL" id="CAEZVM010000039">
    <property type="protein sequence ID" value="CAB4635557.1"/>
    <property type="molecule type" value="Genomic_DNA"/>
</dbReference>
<accession>A0A6J6JEP1</accession>
<evidence type="ECO:0000256" key="2">
    <source>
        <dbReference type="ARBA" id="ARBA00022723"/>
    </source>
</evidence>
<dbReference type="GO" id="GO:0005829">
    <property type="term" value="C:cytosol"/>
    <property type="evidence" value="ECO:0007669"/>
    <property type="project" value="TreeGrafter"/>
</dbReference>
<dbReference type="InterPro" id="IPR011611">
    <property type="entry name" value="PfkB_dom"/>
</dbReference>
<evidence type="ECO:0000256" key="1">
    <source>
        <dbReference type="ARBA" id="ARBA00022679"/>
    </source>
</evidence>
<proteinExistence type="inferred from homology"/>
<evidence type="ECO:0000256" key="3">
    <source>
        <dbReference type="ARBA" id="ARBA00022741"/>
    </source>
</evidence>
<dbReference type="PRINTS" id="PR00990">
    <property type="entry name" value="RIBOKINASE"/>
</dbReference>
<keyword evidence="2" id="KW-0479">Metal-binding</keyword>
<evidence type="ECO:0000256" key="7">
    <source>
        <dbReference type="ARBA" id="ARBA00022958"/>
    </source>
</evidence>
<dbReference type="PANTHER" id="PTHR10584">
    <property type="entry name" value="SUGAR KINASE"/>
    <property type="match status" value="1"/>
</dbReference>
<evidence type="ECO:0000256" key="5">
    <source>
        <dbReference type="ARBA" id="ARBA00022840"/>
    </source>
</evidence>
<protein>
    <submittedName>
        <fullName evidence="10">Unannotated protein</fullName>
    </submittedName>
</protein>
<keyword evidence="1" id="KW-0808">Transferase</keyword>
<dbReference type="GO" id="GO:0004747">
    <property type="term" value="F:ribokinase activity"/>
    <property type="evidence" value="ECO:0007669"/>
    <property type="project" value="InterPro"/>
</dbReference>
<keyword evidence="5" id="KW-0067">ATP-binding</keyword>
<sequence length="313" mass="32369">MNKPTSQQVGSGPKASVLVVGGVSIDLVTFSKRLPNPGESILGDDFKIILGGKGSNQAVAAALAGAHSTLVSSVGTDLFTDFAKDNLGDFGVDTEFVTQVEGPTGIAHIRVDSSSQNNIVVVPLANFKITQSQVETALANRPNAKVLLTQLEIPWEVNRHAISLARAHGLIVVLDPAPASNPEPTAWDLVNIVTPNESEAESLTGIAVSDETSASKAGAWFLDQGVENAVITMGGSGVVLVNREGSKWFKAPKVDAVDTTAAGDAFAGYLGALLAEGRSLEDAIEVAVKAASISVTKLGASSSLPTRNQVDSF</sequence>